<dbReference type="InterPro" id="IPR023827">
    <property type="entry name" value="Peptidase_S8_Asp-AS"/>
</dbReference>
<dbReference type="Pfam" id="PF00082">
    <property type="entry name" value="Peptidase_S8"/>
    <property type="match status" value="1"/>
</dbReference>
<keyword evidence="7" id="KW-0732">Signal</keyword>
<dbReference type="EMBL" id="WNWQ01000367">
    <property type="protein sequence ID" value="KAE9969463.1"/>
    <property type="molecule type" value="Genomic_DNA"/>
</dbReference>
<dbReference type="PROSITE" id="PS00136">
    <property type="entry name" value="SUBTILASE_ASP"/>
    <property type="match status" value="1"/>
</dbReference>
<comment type="similarity">
    <text evidence="1 5 6">Belongs to the peptidase S8 family.</text>
</comment>
<dbReference type="Proteomes" id="UP000447873">
    <property type="component" value="Unassembled WGS sequence"/>
</dbReference>
<dbReference type="Proteomes" id="UP000433883">
    <property type="component" value="Unassembled WGS sequence"/>
</dbReference>
<dbReference type="PROSITE" id="PS51892">
    <property type="entry name" value="SUBTILASE"/>
    <property type="match status" value="1"/>
</dbReference>
<evidence type="ECO:0000256" key="2">
    <source>
        <dbReference type="ARBA" id="ARBA00022670"/>
    </source>
</evidence>
<dbReference type="InterPro" id="IPR050131">
    <property type="entry name" value="Peptidase_S8_subtilisin-like"/>
</dbReference>
<dbReference type="EMBL" id="WNWR01000055">
    <property type="protein sequence ID" value="KAE9992541.1"/>
    <property type="molecule type" value="Genomic_DNA"/>
</dbReference>
<dbReference type="AlphaFoldDB" id="A0A8H3VR73"/>
<keyword evidence="2 5" id="KW-0645">Protease</keyword>
<evidence type="ECO:0000313" key="12">
    <source>
        <dbReference type="Proteomes" id="UP000447873"/>
    </source>
</evidence>
<feature type="active site" description="Charge relay system" evidence="5">
    <location>
        <position position="165"/>
    </location>
</feature>
<dbReference type="CDD" id="cd04077">
    <property type="entry name" value="Peptidases_S8_PCSK9_ProteinaseK_like"/>
    <property type="match status" value="1"/>
</dbReference>
<comment type="caution">
    <text evidence="11">The sequence shown here is derived from an EMBL/GenBank/DDBJ whole genome shotgun (WGS) entry which is preliminary data.</text>
</comment>
<dbReference type="InterPro" id="IPR023828">
    <property type="entry name" value="Peptidase_S8_Ser-AS"/>
</dbReference>
<evidence type="ECO:0000313" key="13">
    <source>
        <dbReference type="Proteomes" id="UP000490939"/>
    </source>
</evidence>
<dbReference type="PANTHER" id="PTHR43806:SF11">
    <property type="entry name" value="CEREVISIN-RELATED"/>
    <property type="match status" value="1"/>
</dbReference>
<dbReference type="GO" id="GO:0004252">
    <property type="term" value="F:serine-type endopeptidase activity"/>
    <property type="evidence" value="ECO:0007669"/>
    <property type="project" value="UniProtKB-UniRule"/>
</dbReference>
<keyword evidence="3 5" id="KW-0378">Hydrolase</keyword>
<evidence type="ECO:0000256" key="7">
    <source>
        <dbReference type="SAM" id="SignalP"/>
    </source>
</evidence>
<feature type="active site" description="Charge relay system" evidence="5">
    <location>
        <position position="194"/>
    </location>
</feature>
<evidence type="ECO:0000256" key="3">
    <source>
        <dbReference type="ARBA" id="ARBA00022801"/>
    </source>
</evidence>
<sequence>MKVFSVAAACVLALCSVVNSSPIEPGGQTLDTHASGGDTYIVLFNNSHPSAASVSDVLSRVDLHPEHEDVHMVWTDSEMRGFCANMKSHCIDALNGMDDVAVVEKSRTISVARKQTQGGKPWGLARISTAGDITGSSMGLNYTYSWDSANTKTLPGAGADIYLIDSGINTEHWAFGGRAKMIWPNTTTSDDFGHGTHTAGTAGAAKFGVAFGANLLGIKALDNRGSGETYILIDAIRFARESHTAKSKQPGFVGSVMSLSLSMIRDFDDLNRTSAMQFAINTALDAGMHVVVAAGNDGKDSCRTDPAASGGANGRAISVGSIGMDNVVSLFSNTGACTDIFAPGEDIVSTWIGSNNMIKPDNGTSMSTPHVSGIVAYLMVQKPELAKDPIAMKKYLLDTALQKMIKTDPGLGAPPVNEELLMVNNGIVGDGFISRN</sequence>
<evidence type="ECO:0000313" key="11">
    <source>
        <dbReference type="EMBL" id="KAE9992541.1"/>
    </source>
</evidence>
<evidence type="ECO:0000313" key="10">
    <source>
        <dbReference type="EMBL" id="KAE9969463.1"/>
    </source>
</evidence>
<dbReference type="SUPFAM" id="SSF52743">
    <property type="entry name" value="Subtilisin-like"/>
    <property type="match status" value="1"/>
</dbReference>
<dbReference type="Proteomes" id="UP000490939">
    <property type="component" value="Unassembled WGS sequence"/>
</dbReference>
<gene>
    <name evidence="10" type="ORF">BLS_005343</name>
    <name evidence="11" type="ORF">EG327_008678</name>
    <name evidence="9" type="ORF">EG328_007718</name>
</gene>
<dbReference type="GO" id="GO:0006508">
    <property type="term" value="P:proteolysis"/>
    <property type="evidence" value="ECO:0007669"/>
    <property type="project" value="UniProtKB-KW"/>
</dbReference>
<name>A0A8H3VR73_VENIN</name>
<organism evidence="11 13">
    <name type="scientific">Venturia inaequalis</name>
    <name type="common">Apple scab fungus</name>
    <dbReference type="NCBI Taxonomy" id="5025"/>
    <lineage>
        <taxon>Eukaryota</taxon>
        <taxon>Fungi</taxon>
        <taxon>Dikarya</taxon>
        <taxon>Ascomycota</taxon>
        <taxon>Pezizomycotina</taxon>
        <taxon>Dothideomycetes</taxon>
        <taxon>Pleosporomycetidae</taxon>
        <taxon>Venturiales</taxon>
        <taxon>Venturiaceae</taxon>
        <taxon>Venturia</taxon>
    </lineage>
</organism>
<dbReference type="InterPro" id="IPR015500">
    <property type="entry name" value="Peptidase_S8_subtilisin-rel"/>
</dbReference>
<evidence type="ECO:0000313" key="9">
    <source>
        <dbReference type="EMBL" id="KAE9968157.1"/>
    </source>
</evidence>
<dbReference type="PROSITE" id="PS00138">
    <property type="entry name" value="SUBTILASE_SER"/>
    <property type="match status" value="1"/>
</dbReference>
<evidence type="ECO:0000256" key="4">
    <source>
        <dbReference type="ARBA" id="ARBA00022825"/>
    </source>
</evidence>
<evidence type="ECO:0000256" key="6">
    <source>
        <dbReference type="RuleBase" id="RU003355"/>
    </source>
</evidence>
<accession>A0A8H3VR73</accession>
<keyword evidence="13" id="KW-1185">Reference proteome</keyword>
<reference evidence="11 13" key="1">
    <citation type="submission" date="2019-07" db="EMBL/GenBank/DDBJ databases">
        <title>Venturia inaequalis Genome Resource.</title>
        <authorList>
            <person name="Lichtner F.J."/>
        </authorList>
    </citation>
    <scope>NUCLEOTIDE SEQUENCE [LARGE SCALE GENOMIC DNA]</scope>
    <source>
        <strain evidence="9 12">120213</strain>
        <strain evidence="10">Bline_iso_100314</strain>
        <strain evidence="11 13">DMI_063113</strain>
    </source>
</reference>
<dbReference type="PANTHER" id="PTHR43806">
    <property type="entry name" value="PEPTIDASE S8"/>
    <property type="match status" value="1"/>
</dbReference>
<dbReference type="EMBL" id="WNWS01000419">
    <property type="protein sequence ID" value="KAE9968157.1"/>
    <property type="molecule type" value="Genomic_DNA"/>
</dbReference>
<dbReference type="InterPro" id="IPR000209">
    <property type="entry name" value="Peptidase_S8/S53_dom"/>
</dbReference>
<dbReference type="Gene3D" id="3.40.50.200">
    <property type="entry name" value="Peptidase S8/S53 domain"/>
    <property type="match status" value="1"/>
</dbReference>
<feature type="active site" description="Charge relay system" evidence="5">
    <location>
        <position position="365"/>
    </location>
</feature>
<evidence type="ECO:0000256" key="1">
    <source>
        <dbReference type="ARBA" id="ARBA00011073"/>
    </source>
</evidence>
<dbReference type="InterPro" id="IPR034193">
    <property type="entry name" value="PCSK9_ProteinaseK-like"/>
</dbReference>
<proteinExistence type="inferred from homology"/>
<feature type="chain" id="PRO_5044690969" description="Peptidase S8/S53 domain-containing protein" evidence="7">
    <location>
        <begin position="21"/>
        <end position="436"/>
    </location>
</feature>
<dbReference type="PRINTS" id="PR00723">
    <property type="entry name" value="SUBTILISIN"/>
</dbReference>
<keyword evidence="4 5" id="KW-0720">Serine protease</keyword>
<evidence type="ECO:0000256" key="5">
    <source>
        <dbReference type="PROSITE-ProRule" id="PRU01240"/>
    </source>
</evidence>
<feature type="signal peptide" evidence="7">
    <location>
        <begin position="1"/>
        <end position="20"/>
    </location>
</feature>
<dbReference type="OrthoDB" id="206201at2759"/>
<feature type="domain" description="Peptidase S8/S53" evidence="8">
    <location>
        <begin position="158"/>
        <end position="401"/>
    </location>
</feature>
<dbReference type="InterPro" id="IPR036852">
    <property type="entry name" value="Peptidase_S8/S53_dom_sf"/>
</dbReference>
<evidence type="ECO:0000259" key="8">
    <source>
        <dbReference type="Pfam" id="PF00082"/>
    </source>
</evidence>
<protein>
    <recommendedName>
        <fullName evidence="8">Peptidase S8/S53 domain-containing protein</fullName>
    </recommendedName>
</protein>